<evidence type="ECO:0000256" key="6">
    <source>
        <dbReference type="ARBA" id="ARBA00022840"/>
    </source>
</evidence>
<evidence type="ECO:0000256" key="9">
    <source>
        <dbReference type="ARBA" id="ARBA00029936"/>
    </source>
</evidence>
<feature type="domain" description="Methionyl/Valyl/Leucyl/Isoleucyl-tRNA synthetase anticodon-binding" evidence="14">
    <location>
        <begin position="770"/>
        <end position="923"/>
    </location>
</feature>
<reference evidence="16" key="1">
    <citation type="journal article" date="2020" name="Fungal Divers.">
        <title>Resolving the Mortierellaceae phylogeny through synthesis of multi-gene phylogenetics and phylogenomics.</title>
        <authorList>
            <person name="Vandepol N."/>
            <person name="Liber J."/>
            <person name="Desiro A."/>
            <person name="Na H."/>
            <person name="Kennedy M."/>
            <person name="Barry K."/>
            <person name="Grigoriev I.V."/>
            <person name="Miller A.N."/>
            <person name="O'Donnell K."/>
            <person name="Stajich J.E."/>
            <person name="Bonito G."/>
        </authorList>
    </citation>
    <scope>NUCLEOTIDE SEQUENCE</scope>
    <source>
        <strain evidence="16">NVP60</strain>
    </source>
</reference>
<dbReference type="GO" id="GO:0002161">
    <property type="term" value="F:aminoacyl-tRNA deacylase activity"/>
    <property type="evidence" value="ECO:0007669"/>
    <property type="project" value="InterPro"/>
</dbReference>
<dbReference type="NCBIfam" id="NF004349">
    <property type="entry name" value="PRK05729.1"/>
    <property type="match status" value="1"/>
</dbReference>
<dbReference type="InterPro" id="IPR009080">
    <property type="entry name" value="tRNAsynth_Ia_anticodon-bd"/>
</dbReference>
<dbReference type="Gene3D" id="3.90.740.10">
    <property type="entry name" value="Valyl/Leucyl/Isoleucyl-tRNA synthetase, editing domain"/>
    <property type="match status" value="1"/>
</dbReference>
<dbReference type="Gene3D" id="1.10.287.380">
    <property type="entry name" value="Valyl-tRNA synthetase, C-terminal domain"/>
    <property type="match status" value="1"/>
</dbReference>
<keyword evidence="7 11" id="KW-0648">Protein biosynthesis</keyword>
<evidence type="ECO:0000313" key="17">
    <source>
        <dbReference type="Proteomes" id="UP000823405"/>
    </source>
</evidence>
<evidence type="ECO:0000256" key="10">
    <source>
        <dbReference type="ARBA" id="ARBA00047552"/>
    </source>
</evidence>
<dbReference type="CDD" id="cd00817">
    <property type="entry name" value="ValRS_core"/>
    <property type="match status" value="1"/>
</dbReference>
<protein>
    <recommendedName>
        <fullName evidence="3">valine--tRNA ligase</fullName>
        <ecNumber evidence="3">6.1.1.9</ecNumber>
    </recommendedName>
    <alternativeName>
        <fullName evidence="9">Valyl-tRNA synthetase</fullName>
    </alternativeName>
</protein>
<evidence type="ECO:0000256" key="12">
    <source>
        <dbReference type="SAM" id="Coils"/>
    </source>
</evidence>
<evidence type="ECO:0000256" key="4">
    <source>
        <dbReference type="ARBA" id="ARBA00022598"/>
    </source>
</evidence>
<organism evidence="16 17">
    <name type="scientific">Linnemannia gamsii</name>
    <dbReference type="NCBI Taxonomy" id="64522"/>
    <lineage>
        <taxon>Eukaryota</taxon>
        <taxon>Fungi</taxon>
        <taxon>Fungi incertae sedis</taxon>
        <taxon>Mucoromycota</taxon>
        <taxon>Mortierellomycotina</taxon>
        <taxon>Mortierellomycetes</taxon>
        <taxon>Mortierellales</taxon>
        <taxon>Mortierellaceae</taxon>
        <taxon>Linnemannia</taxon>
    </lineage>
</organism>
<dbReference type="FunFam" id="3.40.50.620:FF:000457">
    <property type="entry name" value="Predicted protein"/>
    <property type="match status" value="1"/>
</dbReference>
<dbReference type="GO" id="GO:0005524">
    <property type="term" value="F:ATP binding"/>
    <property type="evidence" value="ECO:0007669"/>
    <property type="project" value="UniProtKB-KW"/>
</dbReference>
<keyword evidence="6 11" id="KW-0067">ATP-binding</keyword>
<dbReference type="Pfam" id="PF08264">
    <property type="entry name" value="Anticodon_1"/>
    <property type="match status" value="1"/>
</dbReference>
<keyword evidence="5 11" id="KW-0547">Nucleotide-binding</keyword>
<gene>
    <name evidence="16" type="ORF">BGZ97_012991</name>
</gene>
<keyword evidence="4 11" id="KW-0436">Ligase</keyword>
<proteinExistence type="inferred from homology"/>
<dbReference type="FunFam" id="3.40.50.620:FF:000020">
    <property type="entry name" value="Valine--tRNA ligase, mitochondrial"/>
    <property type="match status" value="1"/>
</dbReference>
<evidence type="ECO:0000259" key="14">
    <source>
        <dbReference type="Pfam" id="PF08264"/>
    </source>
</evidence>
<evidence type="ECO:0000256" key="1">
    <source>
        <dbReference type="ARBA" id="ARBA00004496"/>
    </source>
</evidence>
<keyword evidence="8 11" id="KW-0030">Aminoacyl-tRNA synthetase</keyword>
<dbReference type="InterPro" id="IPR001412">
    <property type="entry name" value="aa-tRNA-synth_I_CS"/>
</dbReference>
<evidence type="ECO:0000256" key="3">
    <source>
        <dbReference type="ARBA" id="ARBA00013169"/>
    </source>
</evidence>
<dbReference type="EMBL" id="JAAAIN010000919">
    <property type="protein sequence ID" value="KAG0309720.1"/>
    <property type="molecule type" value="Genomic_DNA"/>
</dbReference>
<dbReference type="InterPro" id="IPR014729">
    <property type="entry name" value="Rossmann-like_a/b/a_fold"/>
</dbReference>
<dbReference type="PRINTS" id="PR00986">
    <property type="entry name" value="TRNASYNTHVAL"/>
</dbReference>
<evidence type="ECO:0000256" key="11">
    <source>
        <dbReference type="RuleBase" id="RU363035"/>
    </source>
</evidence>
<comment type="caution">
    <text evidence="16">The sequence shown here is derived from an EMBL/GenBank/DDBJ whole genome shotgun (WGS) entry which is preliminary data.</text>
</comment>
<dbReference type="HAMAP" id="MF_02004">
    <property type="entry name" value="Val_tRNA_synth_type1"/>
    <property type="match status" value="1"/>
</dbReference>
<evidence type="ECO:0000256" key="8">
    <source>
        <dbReference type="ARBA" id="ARBA00023146"/>
    </source>
</evidence>
<dbReference type="GO" id="GO:0004832">
    <property type="term" value="F:valine-tRNA ligase activity"/>
    <property type="evidence" value="ECO:0007669"/>
    <property type="project" value="UniProtKB-EC"/>
</dbReference>
<dbReference type="NCBIfam" id="TIGR00422">
    <property type="entry name" value="valS"/>
    <property type="match status" value="1"/>
</dbReference>
<dbReference type="PROSITE" id="PS00178">
    <property type="entry name" value="AA_TRNA_LIGASE_I"/>
    <property type="match status" value="1"/>
</dbReference>
<dbReference type="InterPro" id="IPR009008">
    <property type="entry name" value="Val/Leu/Ile-tRNA-synth_edit"/>
</dbReference>
<dbReference type="InterPro" id="IPR013155">
    <property type="entry name" value="M/V/L/I-tRNA-synth_anticd-bd"/>
</dbReference>
<accession>A0A9P6UJX8</accession>
<evidence type="ECO:0000313" key="16">
    <source>
        <dbReference type="EMBL" id="KAG0309720.1"/>
    </source>
</evidence>
<dbReference type="EC" id="6.1.1.9" evidence="3"/>
<dbReference type="OrthoDB" id="629407at2759"/>
<dbReference type="SUPFAM" id="SSF47323">
    <property type="entry name" value="Anticodon-binding domain of a subclass of class I aminoacyl-tRNA synthetases"/>
    <property type="match status" value="1"/>
</dbReference>
<dbReference type="InterPro" id="IPR019499">
    <property type="entry name" value="Val-tRNA_synth_tRNA-bd"/>
</dbReference>
<dbReference type="InterPro" id="IPR033705">
    <property type="entry name" value="Anticodon_Ia_Val"/>
</dbReference>
<dbReference type="Gene3D" id="3.40.50.620">
    <property type="entry name" value="HUPs"/>
    <property type="match status" value="2"/>
</dbReference>
<dbReference type="InterPro" id="IPR037118">
    <property type="entry name" value="Val-tRNA_synth_C_sf"/>
</dbReference>
<evidence type="ECO:0000259" key="13">
    <source>
        <dbReference type="Pfam" id="PF00133"/>
    </source>
</evidence>
<dbReference type="InterPro" id="IPR002303">
    <property type="entry name" value="Valyl-tRNA_ligase"/>
</dbReference>
<keyword evidence="12" id="KW-0175">Coiled coil</keyword>
<dbReference type="Proteomes" id="UP000823405">
    <property type="component" value="Unassembled WGS sequence"/>
</dbReference>
<feature type="coiled-coil region" evidence="12">
    <location>
        <begin position="1023"/>
        <end position="1050"/>
    </location>
</feature>
<dbReference type="InterPro" id="IPR010978">
    <property type="entry name" value="tRNA-bd_arm"/>
</dbReference>
<dbReference type="GO" id="GO:0006438">
    <property type="term" value="P:valyl-tRNA aminoacylation"/>
    <property type="evidence" value="ECO:0007669"/>
    <property type="project" value="InterPro"/>
</dbReference>
<comment type="catalytic activity">
    <reaction evidence="10">
        <text>tRNA(Val) + L-valine + ATP = L-valyl-tRNA(Val) + AMP + diphosphate</text>
        <dbReference type="Rhea" id="RHEA:10704"/>
        <dbReference type="Rhea" id="RHEA-COMP:9672"/>
        <dbReference type="Rhea" id="RHEA-COMP:9708"/>
        <dbReference type="ChEBI" id="CHEBI:30616"/>
        <dbReference type="ChEBI" id="CHEBI:33019"/>
        <dbReference type="ChEBI" id="CHEBI:57762"/>
        <dbReference type="ChEBI" id="CHEBI:78442"/>
        <dbReference type="ChEBI" id="CHEBI:78537"/>
        <dbReference type="ChEBI" id="CHEBI:456215"/>
        <dbReference type="EC" id="6.1.1.9"/>
    </reaction>
</comment>
<name>A0A9P6UJX8_9FUNG</name>
<dbReference type="Pfam" id="PF10458">
    <property type="entry name" value="Val_tRNA-synt_C"/>
    <property type="match status" value="1"/>
</dbReference>
<dbReference type="GO" id="GO:0005829">
    <property type="term" value="C:cytosol"/>
    <property type="evidence" value="ECO:0007669"/>
    <property type="project" value="TreeGrafter"/>
</dbReference>
<dbReference type="InterPro" id="IPR002300">
    <property type="entry name" value="aa-tRNA-synth_Ia"/>
</dbReference>
<feature type="domain" description="Aminoacyl-tRNA synthetase class Ia" evidence="13">
    <location>
        <begin position="60"/>
        <end position="707"/>
    </location>
</feature>
<evidence type="ECO:0000256" key="2">
    <source>
        <dbReference type="ARBA" id="ARBA00005594"/>
    </source>
</evidence>
<dbReference type="SUPFAM" id="SSF52374">
    <property type="entry name" value="Nucleotidylyl transferase"/>
    <property type="match status" value="1"/>
</dbReference>
<evidence type="ECO:0000256" key="7">
    <source>
        <dbReference type="ARBA" id="ARBA00022917"/>
    </source>
</evidence>
<comment type="similarity">
    <text evidence="2 11">Belongs to the class-I aminoacyl-tRNA synthetase family.</text>
</comment>
<dbReference type="PANTHER" id="PTHR11946">
    <property type="entry name" value="VALYL-TRNA SYNTHETASES"/>
    <property type="match status" value="1"/>
</dbReference>
<dbReference type="PANTHER" id="PTHR11946:SF109">
    <property type="entry name" value="VALINE--TRNA LIGASE"/>
    <property type="match status" value="1"/>
</dbReference>
<keyword evidence="17" id="KW-1185">Reference proteome</keyword>
<evidence type="ECO:0000259" key="15">
    <source>
        <dbReference type="Pfam" id="PF10458"/>
    </source>
</evidence>
<feature type="domain" description="Valyl-tRNA synthetase tRNA-binding arm" evidence="15">
    <location>
        <begin position="1027"/>
        <end position="1089"/>
    </location>
</feature>
<dbReference type="AlphaFoldDB" id="A0A9P6UJX8"/>
<dbReference type="Gene3D" id="1.10.730.10">
    <property type="entry name" value="Isoleucyl-tRNA Synthetase, Domain 1"/>
    <property type="match status" value="1"/>
</dbReference>
<evidence type="ECO:0000256" key="5">
    <source>
        <dbReference type="ARBA" id="ARBA00022741"/>
    </source>
</evidence>
<dbReference type="CDD" id="cd07962">
    <property type="entry name" value="Anticodon_Ia_Val"/>
    <property type="match status" value="1"/>
</dbReference>
<dbReference type="SUPFAM" id="SSF50677">
    <property type="entry name" value="ValRS/IleRS/LeuRS editing domain"/>
    <property type="match status" value="1"/>
</dbReference>
<dbReference type="SUPFAM" id="SSF46589">
    <property type="entry name" value="tRNA-binding arm"/>
    <property type="match status" value="1"/>
</dbReference>
<sequence>MWRQLGKIHPRKPAPGTSAARTAFSSYSRALASTSVSKANIPKPKRAIDKYDPSIVESGWYEWWESQGFFGSKVVSGSGSTTDNGTGTPNTTSFTMLLPPPNVTGYLHIGHALTASIQDSIVRWRRMRGESVSWVPGMDHAGISTQTVVEKKLMRERKLTRHDLGREAFVKEIWDWKELHGDRITRQFRRLGASMDWEEGFFTLDENRTKAVKAAFVQLFEDGLVYRDTRLVNWCCALETVISDIEVDHEDIEGRTMLNVPGRLKKVEFGVLHDFAYKVDGDDSQELVVSTTRIETMLGDEAVAIHPDDLRYKHLHGRHVIHPISGKRLPIVCDPELVEMEFGTGVVKVTPAHDPNDYACGRRHGLPIVNILDKDGTFNANCGSKSYEKMNRFDARDKIVEELKALGVYRGKNENHAMRLARCSRSGDVIEPMVMPQWYIKCDGMAQQALKDAENQNLVFHPESSIKDWNRWLENIQDWCISRQLWWGHRIPAYKPVFEHHSILQKHFPTDTGDGPWFVADSETEATRQIRKFLADKGLKDTPYKIVQDEDVLDTWFSSGLLPLSALGWTGYPLAKMTPSSYPTNLIETGTDIMFFWVARMVMLCTHLSGEVPFKDILFHAMVRDAQGRKMSKSVGNVIDPTHVIEGITLKDLKATLEGGNLAAKEVKRSQTQMEKDFPRGIQASGADALRFALVSSTQQSRQINLDLANVTSAQHFANKLWNLSAFYSRTSLGDLEYASSVTSETVLAQGLIELRKSASTKHRLSLVERFIMSRLADTVGKVNGGMDQLEPSIATDTVRKFIIQDLCDVYVEFIKPVLASEDQKAIQQRDSVLKVLQTCFDASLRMMHPFMPFVTEELWQRILPESAAGSTSIMVSSFPSSSELESWRDETAEKDMEVTLGVVQASRSLRQSHQVPMSKELPFTVWTSDASLLAPGGALLESQSSLSHFTRSIGDINFASSSSNDLVVDPSAMAVHIISPELKLLTPLSAIKDAIAEAAAADAVKAAEKAAIAANTGGDGAVKKQEQELKRLNKKLGNVQAELEKLGVRLGRPEYSERVPEKVQQLDAKRKVDLLAQEEHLLTTIRTLGNGF</sequence>
<comment type="subcellular location">
    <subcellularLocation>
        <location evidence="1">Cytoplasm</location>
    </subcellularLocation>
</comment>
<dbReference type="FunFam" id="3.90.740.10:FF:000005">
    <property type="entry name" value="Valine--tRNA ligase, mitochondrial"/>
    <property type="match status" value="1"/>
</dbReference>
<dbReference type="Pfam" id="PF00133">
    <property type="entry name" value="tRNA-synt_1"/>
    <property type="match status" value="1"/>
</dbReference>